<organism evidence="1 2">
    <name type="scientific">Actinocatenispora thailandica</name>
    <dbReference type="NCBI Taxonomy" id="227318"/>
    <lineage>
        <taxon>Bacteria</taxon>
        <taxon>Bacillati</taxon>
        <taxon>Actinomycetota</taxon>
        <taxon>Actinomycetes</taxon>
        <taxon>Micromonosporales</taxon>
        <taxon>Micromonosporaceae</taxon>
        <taxon>Actinocatenispora</taxon>
    </lineage>
</organism>
<evidence type="ECO:0008006" key="3">
    <source>
        <dbReference type="Google" id="ProtNLM"/>
    </source>
</evidence>
<protein>
    <recommendedName>
        <fullName evidence="3">Nucleotidyltransferase domain-containing protein</fullName>
    </recommendedName>
</protein>
<evidence type="ECO:0000313" key="2">
    <source>
        <dbReference type="Proteomes" id="UP000611640"/>
    </source>
</evidence>
<keyword evidence="2" id="KW-1185">Reference proteome</keyword>
<dbReference type="KEGG" id="atl:Athai_58960"/>
<gene>
    <name evidence="1" type="ORF">Athai_58960</name>
</gene>
<name>A0A7R7I0U5_9ACTN</name>
<dbReference type="EMBL" id="AP023355">
    <property type="protein sequence ID" value="BCJ38393.1"/>
    <property type="molecule type" value="Genomic_DNA"/>
</dbReference>
<sequence>MEETTERYLSALAAVAAATLGDDLVGCYLHGSAALGGFDARRSDVDVLVVSAGTTGAAQRSALAAALEQLPCPAAGLDPAAVAAFARRVGTHLGAR</sequence>
<dbReference type="RefSeq" id="WP_203964434.1">
    <property type="nucleotide sequence ID" value="NZ_AP023355.1"/>
</dbReference>
<accession>A0A7R7I0U5</accession>
<evidence type="ECO:0000313" key="1">
    <source>
        <dbReference type="EMBL" id="BCJ38393.1"/>
    </source>
</evidence>
<dbReference type="Proteomes" id="UP000611640">
    <property type="component" value="Chromosome"/>
</dbReference>
<reference evidence="1 2" key="1">
    <citation type="submission" date="2020-08" db="EMBL/GenBank/DDBJ databases">
        <title>Whole genome shotgun sequence of Actinocatenispora thailandica NBRC 105041.</title>
        <authorList>
            <person name="Komaki H."/>
            <person name="Tamura T."/>
        </authorList>
    </citation>
    <scope>NUCLEOTIDE SEQUENCE [LARGE SCALE GENOMIC DNA]</scope>
    <source>
        <strain evidence="1 2">NBRC 105041</strain>
    </source>
</reference>
<proteinExistence type="predicted"/>
<dbReference type="InterPro" id="IPR043519">
    <property type="entry name" value="NT_sf"/>
</dbReference>
<dbReference type="SUPFAM" id="SSF81301">
    <property type="entry name" value="Nucleotidyltransferase"/>
    <property type="match status" value="1"/>
</dbReference>
<dbReference type="AlphaFoldDB" id="A0A7R7I0U5"/>
<dbReference type="Gene3D" id="3.30.460.10">
    <property type="entry name" value="Beta Polymerase, domain 2"/>
    <property type="match status" value="1"/>
</dbReference>